<dbReference type="EMBL" id="JABAYA010000404">
    <property type="protein sequence ID" value="KAF7720687.1"/>
    <property type="molecule type" value="Genomic_DNA"/>
</dbReference>
<dbReference type="InterPro" id="IPR045358">
    <property type="entry name" value="Ty3_capsid"/>
</dbReference>
<name>A0A8H7BFG1_9FUNG</name>
<gene>
    <name evidence="2" type="ORF">EC973_006485</name>
</gene>
<accession>A0A8H7BFG1</accession>
<dbReference type="AlphaFoldDB" id="A0A8H7BFG1"/>
<evidence type="ECO:0000313" key="3">
    <source>
        <dbReference type="Proteomes" id="UP000605846"/>
    </source>
</evidence>
<protein>
    <recommendedName>
        <fullName evidence="1">Ty3 transposon capsid-like protein domain-containing protein</fullName>
    </recommendedName>
</protein>
<sequence>MAVERYIKFLEADSEQQMCYAITLLWGRADVWWRKLEQLEEEPRTWGSFKRRLNEEFHLVFTLQMAHDKIVELQQTGLIEAYVDEFQNIQLKISNMTKEEAMDRFVRRLKKEVRVHVLMQEPESLDRAIHTALAYESRRCVGLKIIKTRYGSDTNDLSFKKQIMDRITN</sequence>
<organism evidence="2 3">
    <name type="scientific">Apophysomyces ossiformis</name>
    <dbReference type="NCBI Taxonomy" id="679940"/>
    <lineage>
        <taxon>Eukaryota</taxon>
        <taxon>Fungi</taxon>
        <taxon>Fungi incertae sedis</taxon>
        <taxon>Mucoromycota</taxon>
        <taxon>Mucoromycotina</taxon>
        <taxon>Mucoromycetes</taxon>
        <taxon>Mucorales</taxon>
        <taxon>Mucorineae</taxon>
        <taxon>Mucoraceae</taxon>
        <taxon>Apophysomyces</taxon>
    </lineage>
</organism>
<dbReference type="Proteomes" id="UP000605846">
    <property type="component" value="Unassembled WGS sequence"/>
</dbReference>
<dbReference type="OrthoDB" id="2287838at2759"/>
<evidence type="ECO:0000313" key="2">
    <source>
        <dbReference type="EMBL" id="KAF7720687.1"/>
    </source>
</evidence>
<keyword evidence="3" id="KW-1185">Reference proteome</keyword>
<feature type="domain" description="Ty3 transposon capsid-like protein" evidence="1">
    <location>
        <begin position="15"/>
        <end position="136"/>
    </location>
</feature>
<proteinExistence type="predicted"/>
<evidence type="ECO:0000259" key="1">
    <source>
        <dbReference type="Pfam" id="PF19259"/>
    </source>
</evidence>
<comment type="caution">
    <text evidence="2">The sequence shown here is derived from an EMBL/GenBank/DDBJ whole genome shotgun (WGS) entry which is preliminary data.</text>
</comment>
<reference evidence="2" key="1">
    <citation type="submission" date="2020-01" db="EMBL/GenBank/DDBJ databases">
        <title>Genome Sequencing of Three Apophysomyces-Like Fungal Strains Confirms a Novel Fungal Genus in the Mucoromycota with divergent Burkholderia-like Endosymbiotic Bacteria.</title>
        <authorList>
            <person name="Stajich J.E."/>
            <person name="Macias A.M."/>
            <person name="Carter-House D."/>
            <person name="Lovett B."/>
            <person name="Kasson L.R."/>
            <person name="Berry K."/>
            <person name="Grigoriev I."/>
            <person name="Chang Y."/>
            <person name="Spatafora J."/>
            <person name="Kasson M.T."/>
        </authorList>
    </citation>
    <scope>NUCLEOTIDE SEQUENCE</scope>
    <source>
        <strain evidence="2">NRRL A-21654</strain>
    </source>
</reference>
<dbReference type="Pfam" id="PF19259">
    <property type="entry name" value="Ty3_capsid"/>
    <property type="match status" value="1"/>
</dbReference>